<evidence type="ECO:0000256" key="1">
    <source>
        <dbReference type="ARBA" id="ARBA00022714"/>
    </source>
</evidence>
<evidence type="ECO:0000313" key="7">
    <source>
        <dbReference type="EMBL" id="AWM13925.1"/>
    </source>
</evidence>
<dbReference type="Gene3D" id="2.102.10.10">
    <property type="entry name" value="Rieske [2Fe-2S] iron-sulphur domain"/>
    <property type="match status" value="1"/>
</dbReference>
<dbReference type="GO" id="GO:0051537">
    <property type="term" value="F:2 iron, 2 sulfur cluster binding"/>
    <property type="evidence" value="ECO:0007669"/>
    <property type="project" value="UniProtKB-KW"/>
</dbReference>
<dbReference type="PROSITE" id="PS51296">
    <property type="entry name" value="RIESKE"/>
    <property type="match status" value="1"/>
</dbReference>
<reference evidence="7 8" key="1">
    <citation type="submission" date="2018-05" db="EMBL/GenBank/DDBJ databases">
        <title>Flavobacterium sp. MEBiC07310.</title>
        <authorList>
            <person name="Baek K."/>
        </authorList>
    </citation>
    <scope>NUCLEOTIDE SEQUENCE [LARGE SCALE GENOMIC DNA]</scope>
    <source>
        <strain evidence="7 8">MEBiC07310</strain>
    </source>
</reference>
<evidence type="ECO:0000256" key="5">
    <source>
        <dbReference type="SAM" id="SignalP"/>
    </source>
</evidence>
<keyword evidence="3" id="KW-0408">Iron</keyword>
<dbReference type="Proteomes" id="UP000245429">
    <property type="component" value="Chromosome"/>
</dbReference>
<evidence type="ECO:0000313" key="8">
    <source>
        <dbReference type="Proteomes" id="UP000245429"/>
    </source>
</evidence>
<feature type="chain" id="PRO_5015905965" description="Rieske domain-containing protein" evidence="5">
    <location>
        <begin position="19"/>
        <end position="141"/>
    </location>
</feature>
<keyword evidence="2" id="KW-0479">Metal-binding</keyword>
<keyword evidence="4" id="KW-0411">Iron-sulfur</keyword>
<accession>A0A2U8QVV6</accession>
<keyword evidence="5" id="KW-0732">Signal</keyword>
<evidence type="ECO:0000256" key="3">
    <source>
        <dbReference type="ARBA" id="ARBA00023004"/>
    </source>
</evidence>
<keyword evidence="1" id="KW-0001">2Fe-2S</keyword>
<dbReference type="InterPro" id="IPR017941">
    <property type="entry name" value="Rieske_2Fe-2S"/>
</dbReference>
<dbReference type="OrthoDB" id="1201186at2"/>
<dbReference type="RefSeq" id="WP_109569292.1">
    <property type="nucleotide sequence ID" value="NZ_CP029463.1"/>
</dbReference>
<dbReference type="EMBL" id="CP029463">
    <property type="protein sequence ID" value="AWM13925.1"/>
    <property type="molecule type" value="Genomic_DNA"/>
</dbReference>
<gene>
    <name evidence="7" type="ORF">DI487_08650</name>
</gene>
<evidence type="ECO:0000256" key="2">
    <source>
        <dbReference type="ARBA" id="ARBA00022723"/>
    </source>
</evidence>
<sequence length="141" mass="15622">MKKSVLLLFAVFSVLSCTKDSFNNSNPYLPNYGFSTTLNLSLPQYNTLLYPANAVYVFTGSEGVRGIFVFNTGSGYVAFDAACPNQELSSCSTMSLDGIKAICPCDDAEYSLFTGQSQGKEYPMKQYRVEVLDQYSLRVYN</sequence>
<evidence type="ECO:0000256" key="4">
    <source>
        <dbReference type="ARBA" id="ARBA00023014"/>
    </source>
</evidence>
<proteinExistence type="predicted"/>
<dbReference type="AlphaFoldDB" id="A0A2U8QVV6"/>
<protein>
    <recommendedName>
        <fullName evidence="6">Rieske domain-containing protein</fullName>
    </recommendedName>
</protein>
<keyword evidence="8" id="KW-1185">Reference proteome</keyword>
<feature type="domain" description="Rieske" evidence="6">
    <location>
        <begin position="49"/>
        <end position="138"/>
    </location>
</feature>
<dbReference type="KEGG" id="fse:DI487_08650"/>
<dbReference type="SUPFAM" id="SSF50022">
    <property type="entry name" value="ISP domain"/>
    <property type="match status" value="1"/>
</dbReference>
<dbReference type="GO" id="GO:0046872">
    <property type="term" value="F:metal ion binding"/>
    <property type="evidence" value="ECO:0007669"/>
    <property type="project" value="UniProtKB-KW"/>
</dbReference>
<name>A0A2U8QVV6_9FLAO</name>
<dbReference type="PROSITE" id="PS51257">
    <property type="entry name" value="PROKAR_LIPOPROTEIN"/>
    <property type="match status" value="1"/>
</dbReference>
<feature type="signal peptide" evidence="5">
    <location>
        <begin position="1"/>
        <end position="18"/>
    </location>
</feature>
<organism evidence="7 8">
    <name type="scientific">Flavobacterium sediminis</name>
    <dbReference type="NCBI Taxonomy" id="2201181"/>
    <lineage>
        <taxon>Bacteria</taxon>
        <taxon>Pseudomonadati</taxon>
        <taxon>Bacteroidota</taxon>
        <taxon>Flavobacteriia</taxon>
        <taxon>Flavobacteriales</taxon>
        <taxon>Flavobacteriaceae</taxon>
        <taxon>Flavobacterium</taxon>
    </lineage>
</organism>
<evidence type="ECO:0000259" key="6">
    <source>
        <dbReference type="PROSITE" id="PS51296"/>
    </source>
</evidence>
<dbReference type="InterPro" id="IPR036922">
    <property type="entry name" value="Rieske_2Fe-2S_sf"/>
</dbReference>